<dbReference type="GO" id="GO:1905761">
    <property type="term" value="F:SCF ubiquitin ligase complex binding"/>
    <property type="evidence" value="ECO:0000318"/>
    <property type="project" value="GO_Central"/>
</dbReference>
<dbReference type="OrthoDB" id="2095648at2759"/>
<gene>
    <name evidence="3" type="primary">LOC108986902</name>
</gene>
<protein>
    <submittedName>
        <fullName evidence="3">F-box protein SKIP19-like</fullName>
    </submittedName>
</protein>
<evidence type="ECO:0000313" key="3">
    <source>
        <dbReference type="RefSeq" id="XP_035545148.1"/>
    </source>
</evidence>
<keyword evidence="2" id="KW-1185">Reference proteome</keyword>
<organism evidence="2 3">
    <name type="scientific">Juglans regia</name>
    <name type="common">English walnut</name>
    <dbReference type="NCBI Taxonomy" id="51240"/>
    <lineage>
        <taxon>Eukaryota</taxon>
        <taxon>Viridiplantae</taxon>
        <taxon>Streptophyta</taxon>
        <taxon>Embryophyta</taxon>
        <taxon>Tracheophyta</taxon>
        <taxon>Spermatophyta</taxon>
        <taxon>Magnoliopsida</taxon>
        <taxon>eudicotyledons</taxon>
        <taxon>Gunneridae</taxon>
        <taxon>Pentapetalae</taxon>
        <taxon>rosids</taxon>
        <taxon>fabids</taxon>
        <taxon>Fagales</taxon>
        <taxon>Juglandaceae</taxon>
        <taxon>Juglans</taxon>
    </lineage>
</organism>
<dbReference type="PROSITE" id="PS50181">
    <property type="entry name" value="FBOX"/>
    <property type="match status" value="1"/>
</dbReference>
<dbReference type="SUPFAM" id="SSF81383">
    <property type="entry name" value="F-box domain"/>
    <property type="match status" value="1"/>
</dbReference>
<dbReference type="CDD" id="cd22164">
    <property type="entry name" value="F-box_AtSKIP19-like"/>
    <property type="match status" value="1"/>
</dbReference>
<dbReference type="InterPro" id="IPR032675">
    <property type="entry name" value="LRR_dom_sf"/>
</dbReference>
<evidence type="ECO:0000259" key="1">
    <source>
        <dbReference type="PROSITE" id="PS50181"/>
    </source>
</evidence>
<dbReference type="GeneID" id="108986902"/>
<dbReference type="RefSeq" id="XP_035545148.1">
    <property type="nucleotide sequence ID" value="XM_035689255.1"/>
</dbReference>
<dbReference type="Gene3D" id="3.80.10.10">
    <property type="entry name" value="Ribonuclease Inhibitor"/>
    <property type="match status" value="1"/>
</dbReference>
<dbReference type="PANTHER" id="PTHR38926">
    <property type="entry name" value="F-BOX DOMAIN CONTAINING PROTEIN, EXPRESSED"/>
    <property type="match status" value="1"/>
</dbReference>
<dbReference type="InterPro" id="IPR036047">
    <property type="entry name" value="F-box-like_dom_sf"/>
</dbReference>
<dbReference type="InParanoid" id="A0A6P9EML6"/>
<reference evidence="3" key="1">
    <citation type="submission" date="2025-08" db="UniProtKB">
        <authorList>
            <consortium name="RefSeq"/>
        </authorList>
    </citation>
    <scope>IDENTIFICATION</scope>
    <source>
        <tissue evidence="3">Leaves</tissue>
    </source>
</reference>
<dbReference type="InterPro" id="IPR001810">
    <property type="entry name" value="F-box_dom"/>
</dbReference>
<dbReference type="Proteomes" id="UP000235220">
    <property type="component" value="Chromosome 4"/>
</dbReference>
<evidence type="ECO:0000313" key="2">
    <source>
        <dbReference type="Proteomes" id="UP000235220"/>
    </source>
</evidence>
<feature type="domain" description="F-box" evidence="1">
    <location>
        <begin position="12"/>
        <end position="59"/>
    </location>
</feature>
<dbReference type="AlphaFoldDB" id="A0A6P9EML6"/>
<proteinExistence type="predicted"/>
<dbReference type="Pfam" id="PF00646">
    <property type="entry name" value="F-box"/>
    <property type="match status" value="1"/>
</dbReference>
<accession>A0A6P9EML6</accession>
<name>A0A6P9EML6_JUGRE</name>
<sequence>MEFPPPQPSEQYRNWLDLPLEVTESILKRLGVIEILTSAQKVCLLWRNTCKDPSMWLALNMGDDLDSWDMSYDLKKMCRQAVDLSCGRLVGIEVGEFCDENLLKYIAERYDNFLKCAVYWPRKPSKECNLSAVAIAKNMPGLISLLLVGNKLSDDGVQTILEEFEKED</sequence>
<dbReference type="PANTHER" id="PTHR38926:SF2">
    <property type="entry name" value="F-BOX_LRR-REPEAT PROTEIN 21-RELATED"/>
    <property type="match status" value="1"/>
</dbReference>
<dbReference type="KEGG" id="jre:108986902"/>